<proteinExistence type="predicted"/>
<feature type="region of interest" description="Disordered" evidence="1">
    <location>
        <begin position="1"/>
        <end position="84"/>
    </location>
</feature>
<feature type="compositionally biased region" description="Polar residues" evidence="1">
    <location>
        <begin position="45"/>
        <end position="58"/>
    </location>
</feature>
<accession>A0A8A4TQ65</accession>
<keyword evidence="3" id="KW-1185">Reference proteome</keyword>
<dbReference type="RefSeq" id="WP_237381352.1">
    <property type="nucleotide sequence ID" value="NZ_CP071793.1"/>
</dbReference>
<name>A0A8A4TQ65_SULCO</name>
<protein>
    <submittedName>
        <fullName evidence="2">Uncharacterized protein</fullName>
    </submittedName>
</protein>
<evidence type="ECO:0000313" key="3">
    <source>
        <dbReference type="Proteomes" id="UP000663929"/>
    </source>
</evidence>
<evidence type="ECO:0000256" key="1">
    <source>
        <dbReference type="SAM" id="MobiDB-lite"/>
    </source>
</evidence>
<evidence type="ECO:0000313" key="2">
    <source>
        <dbReference type="EMBL" id="QTD51222.1"/>
    </source>
</evidence>
<sequence>MNITTGVDNQLPFSTVATPRAAEQAPPQPKSLPPVEDTLELSAAGSATANANPTQSRTGTEHLAEMAPTNPDPPDFNGRVDLLG</sequence>
<dbReference type="AlphaFoldDB" id="A0A8A4TQ65"/>
<dbReference type="KEGG" id="scor:J3U87_02025"/>
<dbReference type="Proteomes" id="UP000663929">
    <property type="component" value="Chromosome"/>
</dbReference>
<reference evidence="2" key="1">
    <citation type="submission" date="2021-03" db="EMBL/GenBank/DDBJ databases">
        <title>Acanthopleuribacteraceae sp. M133.</title>
        <authorList>
            <person name="Wang G."/>
        </authorList>
    </citation>
    <scope>NUCLEOTIDE SEQUENCE</scope>
    <source>
        <strain evidence="2">M133</strain>
    </source>
</reference>
<feature type="compositionally biased region" description="Polar residues" evidence="1">
    <location>
        <begin position="1"/>
        <end position="17"/>
    </location>
</feature>
<organism evidence="2 3">
    <name type="scientific">Sulfidibacter corallicola</name>
    <dbReference type="NCBI Taxonomy" id="2818388"/>
    <lineage>
        <taxon>Bacteria</taxon>
        <taxon>Pseudomonadati</taxon>
        <taxon>Acidobacteriota</taxon>
        <taxon>Holophagae</taxon>
        <taxon>Acanthopleuribacterales</taxon>
        <taxon>Acanthopleuribacteraceae</taxon>
        <taxon>Sulfidibacter</taxon>
    </lineage>
</organism>
<gene>
    <name evidence="2" type="ORF">J3U87_02025</name>
</gene>
<dbReference type="EMBL" id="CP071793">
    <property type="protein sequence ID" value="QTD51222.1"/>
    <property type="molecule type" value="Genomic_DNA"/>
</dbReference>